<dbReference type="GO" id="GO:0003755">
    <property type="term" value="F:peptidyl-prolyl cis-trans isomerase activity"/>
    <property type="evidence" value="ECO:0007669"/>
    <property type="project" value="UniProtKB-KW"/>
</dbReference>
<dbReference type="EC" id="5.2.1.8" evidence="9"/>
<sequence length="123" mass="13345">MVVGLERALEGKAVGKSIEITLKPEEAYGPRQPDSVQRVPIKHLQLQQGVTKLKPGMMAAVKTDRGVRSVVVSKVGKFNADVDFNHPLAGRTLYYEIEVVAVRDASAEEIAHGHVHGPGGHHH</sequence>
<organism evidence="11 12">
    <name type="scientific">OM182 bacterium BACL3 MAG-120920-bin41</name>
    <dbReference type="NCBI Taxonomy" id="1655580"/>
    <lineage>
        <taxon>Bacteria</taxon>
        <taxon>Pseudomonadati</taxon>
        <taxon>Pseudomonadota</taxon>
        <taxon>Gammaproteobacteria</taxon>
        <taxon>OMG group</taxon>
        <taxon>OM182 clade</taxon>
    </lineage>
</organism>
<evidence type="ECO:0000313" key="12">
    <source>
        <dbReference type="Proteomes" id="UP000051547"/>
    </source>
</evidence>
<reference evidence="11 12" key="1">
    <citation type="submission" date="2015-10" db="EMBL/GenBank/DDBJ databases">
        <title>Metagenome-Assembled Genomes uncover a global brackish microbiome.</title>
        <authorList>
            <person name="Hugerth L.W."/>
            <person name="Larsson J."/>
            <person name="Alneberg J."/>
            <person name="Lindh M.V."/>
            <person name="Legrand C."/>
            <person name="Pinhassi J."/>
            <person name="Andersson A.F."/>
        </authorList>
    </citation>
    <scope>NUCLEOTIDE SEQUENCE [LARGE SCALE GENOMIC DNA]</scope>
    <source>
        <strain evidence="11">BACL4 MAG-120920-bin41</strain>
    </source>
</reference>
<evidence type="ECO:0000256" key="7">
    <source>
        <dbReference type="ARBA" id="ARBA00023235"/>
    </source>
</evidence>
<evidence type="ECO:0000256" key="5">
    <source>
        <dbReference type="ARBA" id="ARBA00023110"/>
    </source>
</evidence>
<evidence type="ECO:0000256" key="8">
    <source>
        <dbReference type="ARBA" id="ARBA00037071"/>
    </source>
</evidence>
<dbReference type="EMBL" id="LIBE01000319">
    <property type="protein sequence ID" value="KRO79958.1"/>
    <property type="molecule type" value="Genomic_DNA"/>
</dbReference>
<comment type="catalytic activity">
    <reaction evidence="1 9">
        <text>[protein]-peptidylproline (omega=180) = [protein]-peptidylproline (omega=0)</text>
        <dbReference type="Rhea" id="RHEA:16237"/>
        <dbReference type="Rhea" id="RHEA-COMP:10747"/>
        <dbReference type="Rhea" id="RHEA-COMP:10748"/>
        <dbReference type="ChEBI" id="CHEBI:83833"/>
        <dbReference type="ChEBI" id="CHEBI:83834"/>
        <dbReference type="EC" id="5.2.1.8"/>
    </reaction>
</comment>
<proteinExistence type="inferred from homology"/>
<dbReference type="PANTHER" id="PTHR47861">
    <property type="entry name" value="FKBP-TYPE PEPTIDYL-PROLYL CIS-TRANS ISOMERASE SLYD"/>
    <property type="match status" value="1"/>
</dbReference>
<keyword evidence="6" id="KW-0143">Chaperone</keyword>
<evidence type="ECO:0000259" key="10">
    <source>
        <dbReference type="PROSITE" id="PS50059"/>
    </source>
</evidence>
<dbReference type="Gene3D" id="3.10.50.40">
    <property type="match status" value="1"/>
</dbReference>
<evidence type="ECO:0000256" key="4">
    <source>
        <dbReference type="ARBA" id="ARBA00022490"/>
    </source>
</evidence>
<comment type="subcellular location">
    <subcellularLocation>
        <location evidence="2">Cytoplasm</location>
    </subcellularLocation>
</comment>
<protein>
    <recommendedName>
        <fullName evidence="9">peptidylprolyl isomerase</fullName>
        <ecNumber evidence="9">5.2.1.8</ecNumber>
    </recommendedName>
</protein>
<comment type="function">
    <text evidence="8">Also involved in hydrogenase metallocenter assembly, probably by participating in the nickel insertion step. This function in hydrogenase biosynthesis requires chaperone activity and the presence of the metal-binding domain, but not PPIase activity.</text>
</comment>
<feature type="domain" description="PPIase FKBP-type" evidence="10">
    <location>
        <begin position="1"/>
        <end position="40"/>
    </location>
</feature>
<gene>
    <name evidence="11" type="ORF">ABR72_00885</name>
</gene>
<accession>A0A0R2SY86</accession>
<evidence type="ECO:0000256" key="3">
    <source>
        <dbReference type="ARBA" id="ARBA00006577"/>
    </source>
</evidence>
<keyword evidence="5 9" id="KW-0697">Rotamase</keyword>
<name>A0A0R2SY86_9GAMM</name>
<dbReference type="SUPFAM" id="SSF54534">
    <property type="entry name" value="FKBP-like"/>
    <property type="match status" value="1"/>
</dbReference>
<keyword evidence="7 9" id="KW-0413">Isomerase</keyword>
<comment type="similarity">
    <text evidence="3">Belongs to the FKBP-type PPIase family.</text>
</comment>
<comment type="caution">
    <text evidence="11">The sequence shown here is derived from an EMBL/GenBank/DDBJ whole genome shotgun (WGS) entry which is preliminary data.</text>
</comment>
<evidence type="ECO:0000256" key="2">
    <source>
        <dbReference type="ARBA" id="ARBA00004496"/>
    </source>
</evidence>
<keyword evidence="4" id="KW-0963">Cytoplasm</keyword>
<dbReference type="GO" id="GO:0042026">
    <property type="term" value="P:protein refolding"/>
    <property type="evidence" value="ECO:0007669"/>
    <property type="project" value="UniProtKB-ARBA"/>
</dbReference>
<dbReference type="InterPro" id="IPR046357">
    <property type="entry name" value="PPIase_dom_sf"/>
</dbReference>
<dbReference type="GO" id="GO:0005737">
    <property type="term" value="C:cytoplasm"/>
    <property type="evidence" value="ECO:0007669"/>
    <property type="project" value="UniProtKB-SubCell"/>
</dbReference>
<dbReference type="PANTHER" id="PTHR47861:SF3">
    <property type="entry name" value="FKBP-TYPE PEPTIDYL-PROLYL CIS-TRANS ISOMERASE SLYD"/>
    <property type="match status" value="1"/>
</dbReference>
<dbReference type="Proteomes" id="UP000051547">
    <property type="component" value="Unassembled WGS sequence"/>
</dbReference>
<evidence type="ECO:0000313" key="11">
    <source>
        <dbReference type="EMBL" id="KRO79958.1"/>
    </source>
</evidence>
<dbReference type="InterPro" id="IPR001179">
    <property type="entry name" value="PPIase_FKBP_dom"/>
</dbReference>
<evidence type="ECO:0000256" key="9">
    <source>
        <dbReference type="PROSITE-ProRule" id="PRU00277"/>
    </source>
</evidence>
<evidence type="ECO:0000256" key="6">
    <source>
        <dbReference type="ARBA" id="ARBA00023186"/>
    </source>
</evidence>
<evidence type="ECO:0000256" key="1">
    <source>
        <dbReference type="ARBA" id="ARBA00000971"/>
    </source>
</evidence>
<dbReference type="AlphaFoldDB" id="A0A0R2SY86"/>
<dbReference type="PROSITE" id="PS50059">
    <property type="entry name" value="FKBP_PPIASE"/>
    <property type="match status" value="1"/>
</dbReference>